<protein>
    <recommendedName>
        <fullName evidence="10">Ribosomal RNA small subunit methyltransferase E</fullName>
        <ecNumber evidence="10">2.1.1.193</ecNumber>
    </recommendedName>
</protein>
<comment type="function">
    <text evidence="8 10">Specifically methylates the N3 position of the uracil ring of uridine 1498 (m3U1498) in 16S rRNA. Acts on the fully assembled 30S ribosomal subunit.</text>
</comment>
<dbReference type="RefSeq" id="WP_005999834.1">
    <property type="nucleotide sequence ID" value="NZ_AAEW02000007.1"/>
</dbReference>
<keyword evidence="5 10" id="KW-0489">Methyltransferase</keyword>
<sequence>MSLVCVNSGGPVSRIVSTCALTLEQETAIGTAARDALIIWQARVGEIVTVEDPFQQCYRARITGLDEGDATVVPFEQIDAVESSLKICVCQALPEKERFELVLQKMTEIGVTRIVPFVSRHSTTVEQRDAGQKKSHRWPDVLLRAGRQCRRAQLPELMEVVDFETMLDALADWDVKLLLSEKNTAWSFREGIGTAKPDRIAVIVGPEGGFADEEITLAQSRGVVPVSVGRRILRTETAAIVAATLAQFCVGDYA</sequence>
<dbReference type="AlphaFoldDB" id="Q1K0F4"/>
<dbReference type="InterPro" id="IPR006700">
    <property type="entry name" value="RsmE"/>
</dbReference>
<dbReference type="CDD" id="cd18084">
    <property type="entry name" value="RsmE-like"/>
    <property type="match status" value="1"/>
</dbReference>
<comment type="subcellular location">
    <subcellularLocation>
        <location evidence="1 10">Cytoplasm</location>
    </subcellularLocation>
</comment>
<evidence type="ECO:0000256" key="4">
    <source>
        <dbReference type="ARBA" id="ARBA00022552"/>
    </source>
</evidence>
<dbReference type="SUPFAM" id="SSF75217">
    <property type="entry name" value="alpha/beta knot"/>
    <property type="match status" value="1"/>
</dbReference>
<dbReference type="NCBIfam" id="TIGR00046">
    <property type="entry name" value="RsmE family RNA methyltransferase"/>
    <property type="match status" value="1"/>
</dbReference>
<evidence type="ECO:0000313" key="12">
    <source>
        <dbReference type="EMBL" id="EAT15987.1"/>
    </source>
</evidence>
<dbReference type="EMBL" id="AAEW02000007">
    <property type="protein sequence ID" value="EAT15987.1"/>
    <property type="molecule type" value="Genomic_DNA"/>
</dbReference>
<organism evidence="12 13">
    <name type="scientific">Desulfuromonas acetoxidans (strain DSM 684 / 11070)</name>
    <dbReference type="NCBI Taxonomy" id="281689"/>
    <lineage>
        <taxon>Bacteria</taxon>
        <taxon>Pseudomonadati</taxon>
        <taxon>Thermodesulfobacteriota</taxon>
        <taxon>Desulfuromonadia</taxon>
        <taxon>Desulfuromonadales</taxon>
        <taxon>Desulfuromonadaceae</taxon>
        <taxon>Desulfuromonas</taxon>
    </lineage>
</organism>
<dbReference type="OrthoDB" id="9815641at2"/>
<reference evidence="12" key="1">
    <citation type="submission" date="2006-05" db="EMBL/GenBank/DDBJ databases">
        <title>Annotation of the draft genome assembly of Desulfuromonas acetoxidans DSM 684.</title>
        <authorList>
            <consortium name="US DOE Joint Genome Institute (JGI-ORNL)"/>
            <person name="Larimer F."/>
            <person name="Land M."/>
            <person name="Hauser L."/>
        </authorList>
    </citation>
    <scope>NUCLEOTIDE SEQUENCE [LARGE SCALE GENOMIC DNA]</scope>
    <source>
        <strain evidence="12">DSM 684</strain>
    </source>
</reference>
<keyword evidence="13" id="KW-1185">Reference proteome</keyword>
<dbReference type="EC" id="2.1.1.193" evidence="10"/>
<dbReference type="Pfam" id="PF04452">
    <property type="entry name" value="Methyltrans_RNA"/>
    <property type="match status" value="1"/>
</dbReference>
<proteinExistence type="inferred from homology"/>
<comment type="caution">
    <text evidence="12">The sequence shown here is derived from an EMBL/GenBank/DDBJ whole genome shotgun (WGS) entry which is preliminary data.</text>
</comment>
<comment type="catalytic activity">
    <reaction evidence="9 10">
        <text>uridine(1498) in 16S rRNA + S-adenosyl-L-methionine = N(3)-methyluridine(1498) in 16S rRNA + S-adenosyl-L-homocysteine + H(+)</text>
        <dbReference type="Rhea" id="RHEA:42920"/>
        <dbReference type="Rhea" id="RHEA-COMP:10283"/>
        <dbReference type="Rhea" id="RHEA-COMP:10284"/>
        <dbReference type="ChEBI" id="CHEBI:15378"/>
        <dbReference type="ChEBI" id="CHEBI:57856"/>
        <dbReference type="ChEBI" id="CHEBI:59789"/>
        <dbReference type="ChEBI" id="CHEBI:65315"/>
        <dbReference type="ChEBI" id="CHEBI:74502"/>
        <dbReference type="EC" id="2.1.1.193"/>
    </reaction>
</comment>
<keyword evidence="3 10" id="KW-0963">Cytoplasm</keyword>
<evidence type="ECO:0000259" key="11">
    <source>
        <dbReference type="Pfam" id="PF04452"/>
    </source>
</evidence>
<dbReference type="Proteomes" id="UP000005695">
    <property type="component" value="Unassembled WGS sequence"/>
</dbReference>
<evidence type="ECO:0000256" key="7">
    <source>
        <dbReference type="ARBA" id="ARBA00022691"/>
    </source>
</evidence>
<comment type="similarity">
    <text evidence="2 10">Belongs to the RNA methyltransferase RsmE family.</text>
</comment>
<gene>
    <name evidence="12" type="ORF">Dace_2287</name>
</gene>
<dbReference type="GO" id="GO:0070042">
    <property type="term" value="F:rRNA (uridine-N3-)-methyltransferase activity"/>
    <property type="evidence" value="ECO:0007669"/>
    <property type="project" value="TreeGrafter"/>
</dbReference>
<evidence type="ECO:0000256" key="10">
    <source>
        <dbReference type="PIRNR" id="PIRNR015601"/>
    </source>
</evidence>
<keyword evidence="4 10" id="KW-0698">rRNA processing</keyword>
<evidence type="ECO:0000256" key="5">
    <source>
        <dbReference type="ARBA" id="ARBA00022603"/>
    </source>
</evidence>
<dbReference type="InterPro" id="IPR029028">
    <property type="entry name" value="Alpha/beta_knot_MTases"/>
</dbReference>
<dbReference type="PIRSF" id="PIRSF015601">
    <property type="entry name" value="MTase_slr0722"/>
    <property type="match status" value="1"/>
</dbReference>
<dbReference type="PANTHER" id="PTHR30027">
    <property type="entry name" value="RIBOSOMAL RNA SMALL SUBUNIT METHYLTRANSFERASE E"/>
    <property type="match status" value="1"/>
</dbReference>
<dbReference type="GO" id="GO:0005737">
    <property type="term" value="C:cytoplasm"/>
    <property type="evidence" value="ECO:0007669"/>
    <property type="project" value="UniProtKB-SubCell"/>
</dbReference>
<dbReference type="InterPro" id="IPR029026">
    <property type="entry name" value="tRNA_m1G_MTases_N"/>
</dbReference>
<evidence type="ECO:0000256" key="9">
    <source>
        <dbReference type="ARBA" id="ARBA00047944"/>
    </source>
</evidence>
<evidence type="ECO:0000313" key="13">
    <source>
        <dbReference type="Proteomes" id="UP000005695"/>
    </source>
</evidence>
<evidence type="ECO:0000256" key="6">
    <source>
        <dbReference type="ARBA" id="ARBA00022679"/>
    </source>
</evidence>
<name>Q1K0F4_DESA6</name>
<evidence type="ECO:0000256" key="2">
    <source>
        <dbReference type="ARBA" id="ARBA00005528"/>
    </source>
</evidence>
<dbReference type="InterPro" id="IPR046886">
    <property type="entry name" value="RsmE_MTase_dom"/>
</dbReference>
<evidence type="ECO:0000256" key="3">
    <source>
        <dbReference type="ARBA" id="ARBA00022490"/>
    </source>
</evidence>
<keyword evidence="7 10" id="KW-0949">S-adenosyl-L-methionine</keyword>
<dbReference type="PANTHER" id="PTHR30027:SF3">
    <property type="entry name" value="16S RRNA (URACIL(1498)-N(3))-METHYLTRANSFERASE"/>
    <property type="match status" value="1"/>
</dbReference>
<dbReference type="Gene3D" id="3.40.1280.10">
    <property type="match status" value="1"/>
</dbReference>
<reference evidence="12" key="2">
    <citation type="submission" date="2006-05" db="EMBL/GenBank/DDBJ databases">
        <title>Sequencing of the draft genome and assembly of Desulfuromonas acetoxidans DSM 684.</title>
        <authorList>
            <consortium name="US DOE Joint Genome Institute (JGI-PGF)"/>
            <person name="Copeland A."/>
            <person name="Lucas S."/>
            <person name="Lapidus A."/>
            <person name="Barry K."/>
            <person name="Detter J.C."/>
            <person name="Glavina del Rio T."/>
            <person name="Hammon N."/>
            <person name="Israni S."/>
            <person name="Dalin E."/>
            <person name="Tice H."/>
            <person name="Bruce D."/>
            <person name="Pitluck S."/>
            <person name="Richardson P."/>
        </authorList>
    </citation>
    <scope>NUCLEOTIDE SEQUENCE [LARGE SCALE GENOMIC DNA]</scope>
    <source>
        <strain evidence="12">DSM 684</strain>
    </source>
</reference>
<evidence type="ECO:0000256" key="1">
    <source>
        <dbReference type="ARBA" id="ARBA00004496"/>
    </source>
</evidence>
<accession>Q1K0F4</accession>
<evidence type="ECO:0000256" key="8">
    <source>
        <dbReference type="ARBA" id="ARBA00025699"/>
    </source>
</evidence>
<feature type="domain" description="Ribosomal RNA small subunit methyltransferase E methyltransferase" evidence="11">
    <location>
        <begin position="82"/>
        <end position="246"/>
    </location>
</feature>
<keyword evidence="6 10" id="KW-0808">Transferase</keyword>
<dbReference type="GO" id="GO:0070475">
    <property type="term" value="P:rRNA base methylation"/>
    <property type="evidence" value="ECO:0007669"/>
    <property type="project" value="TreeGrafter"/>
</dbReference>